<dbReference type="PANTHER" id="PTHR10127:SF780">
    <property type="entry name" value="METALLOENDOPEPTIDASE"/>
    <property type="match status" value="1"/>
</dbReference>
<evidence type="ECO:0000313" key="9">
    <source>
        <dbReference type="EMBL" id="CAB3977364.1"/>
    </source>
</evidence>
<evidence type="ECO:0000256" key="8">
    <source>
        <dbReference type="RuleBase" id="RU361183"/>
    </source>
</evidence>
<feature type="binding site" evidence="7">
    <location>
        <position position="51"/>
    </location>
    <ligand>
        <name>Zn(2+)</name>
        <dbReference type="ChEBI" id="CHEBI:29105"/>
        <note>catalytic</note>
    </ligand>
</feature>
<evidence type="ECO:0000256" key="1">
    <source>
        <dbReference type="ARBA" id="ARBA00022670"/>
    </source>
</evidence>
<dbReference type="Pfam" id="PF01477">
    <property type="entry name" value="PLAT"/>
    <property type="match status" value="1"/>
</dbReference>
<dbReference type="EMBL" id="CACRXK020000044">
    <property type="protein sequence ID" value="CAB3977364.1"/>
    <property type="molecule type" value="Genomic_DNA"/>
</dbReference>
<dbReference type="SUPFAM" id="SSF49723">
    <property type="entry name" value="Lipase/lipooxygenase domain (PLAT/LH2 domain)"/>
    <property type="match status" value="1"/>
</dbReference>
<organism evidence="9 10">
    <name type="scientific">Paramuricea clavata</name>
    <name type="common">Red gorgonian</name>
    <name type="synonym">Violescent sea-whip</name>
    <dbReference type="NCBI Taxonomy" id="317549"/>
    <lineage>
        <taxon>Eukaryota</taxon>
        <taxon>Metazoa</taxon>
        <taxon>Cnidaria</taxon>
        <taxon>Anthozoa</taxon>
        <taxon>Octocorallia</taxon>
        <taxon>Malacalcyonacea</taxon>
        <taxon>Plexauridae</taxon>
        <taxon>Paramuricea</taxon>
    </lineage>
</organism>
<evidence type="ECO:0000313" key="10">
    <source>
        <dbReference type="Proteomes" id="UP001152795"/>
    </source>
</evidence>
<comment type="caution">
    <text evidence="6">Lacks conserved residue(s) required for the propagation of feature annotation.</text>
</comment>
<evidence type="ECO:0000256" key="2">
    <source>
        <dbReference type="ARBA" id="ARBA00022723"/>
    </source>
</evidence>
<dbReference type="Pfam" id="PF01400">
    <property type="entry name" value="Astacin"/>
    <property type="match status" value="1"/>
</dbReference>
<keyword evidence="5 7" id="KW-0482">Metalloprotease</keyword>
<evidence type="ECO:0000256" key="4">
    <source>
        <dbReference type="ARBA" id="ARBA00022833"/>
    </source>
</evidence>
<dbReference type="InterPro" id="IPR001506">
    <property type="entry name" value="Peptidase_M12A"/>
</dbReference>
<sequence>MCHKDIILIIKTVHISYRSCASSIGRKGGLQNLYLGSGCGSLSTILHEMMHAIGFLHEQTREDRDNYVEVKFENIKSGFENQFQTYSVQNFGYDYDLYSLMHYKRTEFSRNGLHTIESKSNPNDRLGNNEFFTKIDLKQINTLYNCPSKYLKLEDYEIIICTSNKWYAGTGAAVYLDVKGDGLDTSGEFIAGKSFDGDSQVKIKKIFPHMSMKKLLVRHDNTGWGAGWHLDKIIIKDKTTGEVVTFKCYCWIEGVNTKTLTP</sequence>
<dbReference type="EC" id="3.4.24.-" evidence="8"/>
<keyword evidence="4 7" id="KW-0862">Zinc</keyword>
<dbReference type="InterPro" id="IPR036392">
    <property type="entry name" value="PLAT/LH2_dom_sf"/>
</dbReference>
<dbReference type="SUPFAM" id="SSF55486">
    <property type="entry name" value="Metalloproteases ('zincins'), catalytic domain"/>
    <property type="match status" value="1"/>
</dbReference>
<keyword evidence="10" id="KW-1185">Reference proteome</keyword>
<dbReference type="Gene3D" id="3.40.390.10">
    <property type="entry name" value="Collagenase (Catalytic Domain)"/>
    <property type="match status" value="1"/>
</dbReference>
<evidence type="ECO:0000256" key="6">
    <source>
        <dbReference type="PROSITE-ProRule" id="PRU00152"/>
    </source>
</evidence>
<proteinExistence type="predicted"/>
<evidence type="ECO:0000256" key="5">
    <source>
        <dbReference type="ARBA" id="ARBA00023049"/>
    </source>
</evidence>
<protein>
    <recommendedName>
        <fullName evidence="8">Metalloendopeptidase</fullName>
        <ecNumber evidence="8">3.4.24.-</ecNumber>
    </recommendedName>
</protein>
<evidence type="ECO:0000256" key="3">
    <source>
        <dbReference type="ARBA" id="ARBA00022801"/>
    </source>
</evidence>
<dbReference type="AlphaFoldDB" id="A0A7D9HAV2"/>
<dbReference type="InterPro" id="IPR006026">
    <property type="entry name" value="Peptidase_Metallo"/>
</dbReference>
<dbReference type="GO" id="GO:0004222">
    <property type="term" value="F:metalloendopeptidase activity"/>
    <property type="evidence" value="ECO:0007669"/>
    <property type="project" value="UniProtKB-UniRule"/>
</dbReference>
<dbReference type="Gene3D" id="2.60.60.20">
    <property type="entry name" value="PLAT/LH2 domain"/>
    <property type="match status" value="1"/>
</dbReference>
<dbReference type="PROSITE" id="PS51864">
    <property type="entry name" value="ASTACIN"/>
    <property type="match status" value="1"/>
</dbReference>
<evidence type="ECO:0000256" key="7">
    <source>
        <dbReference type="PROSITE-ProRule" id="PRU01211"/>
    </source>
</evidence>
<keyword evidence="2 7" id="KW-0479">Metal-binding</keyword>
<keyword evidence="1 7" id="KW-0645">Protease</keyword>
<gene>
    <name evidence="9" type="ORF">PACLA_8A076233</name>
</gene>
<keyword evidence="3 7" id="KW-0378">Hydrolase</keyword>
<dbReference type="CDD" id="cd04280">
    <property type="entry name" value="ZnMc_astacin_like"/>
    <property type="match status" value="1"/>
</dbReference>
<reference evidence="9" key="1">
    <citation type="submission" date="2020-04" db="EMBL/GenBank/DDBJ databases">
        <authorList>
            <person name="Alioto T."/>
            <person name="Alioto T."/>
            <person name="Gomez Garrido J."/>
        </authorList>
    </citation>
    <scope>NUCLEOTIDE SEQUENCE</scope>
    <source>
        <strain evidence="9">A484AB</strain>
    </source>
</reference>
<name>A0A7D9HAV2_PARCT</name>
<dbReference type="Proteomes" id="UP001152795">
    <property type="component" value="Unassembled WGS sequence"/>
</dbReference>
<dbReference type="GO" id="GO:0008270">
    <property type="term" value="F:zinc ion binding"/>
    <property type="evidence" value="ECO:0007669"/>
    <property type="project" value="UniProtKB-UniRule"/>
</dbReference>
<feature type="binding site" evidence="7">
    <location>
        <position position="47"/>
    </location>
    <ligand>
        <name>Zn(2+)</name>
        <dbReference type="ChEBI" id="CHEBI:29105"/>
        <note>catalytic</note>
    </ligand>
</feature>
<feature type="active site" evidence="7">
    <location>
        <position position="48"/>
    </location>
</feature>
<dbReference type="PANTHER" id="PTHR10127">
    <property type="entry name" value="DISCOIDIN, CUB, EGF, LAMININ , AND ZINC METALLOPROTEASE DOMAIN CONTAINING"/>
    <property type="match status" value="1"/>
</dbReference>
<feature type="binding site" evidence="7">
    <location>
        <position position="57"/>
    </location>
    <ligand>
        <name>Zn(2+)</name>
        <dbReference type="ChEBI" id="CHEBI:29105"/>
        <note>catalytic</note>
    </ligand>
</feature>
<dbReference type="GO" id="GO:0006508">
    <property type="term" value="P:proteolysis"/>
    <property type="evidence" value="ECO:0007669"/>
    <property type="project" value="UniProtKB-KW"/>
</dbReference>
<dbReference type="InterPro" id="IPR001024">
    <property type="entry name" value="PLAT/LH2_dom"/>
</dbReference>
<accession>A0A7D9HAV2</accession>
<dbReference type="SMART" id="SM00235">
    <property type="entry name" value="ZnMc"/>
    <property type="match status" value="1"/>
</dbReference>
<comment type="cofactor">
    <cofactor evidence="7 8">
        <name>Zn(2+)</name>
        <dbReference type="ChEBI" id="CHEBI:29105"/>
    </cofactor>
    <text evidence="7 8">Binds 1 zinc ion per subunit.</text>
</comment>
<comment type="caution">
    <text evidence="9">The sequence shown here is derived from an EMBL/GenBank/DDBJ whole genome shotgun (WGS) entry which is preliminary data.</text>
</comment>
<dbReference type="PROSITE" id="PS50095">
    <property type="entry name" value="PLAT"/>
    <property type="match status" value="1"/>
</dbReference>
<dbReference type="InterPro" id="IPR034035">
    <property type="entry name" value="Astacin-like_dom"/>
</dbReference>
<dbReference type="OrthoDB" id="291007at2759"/>
<dbReference type="PRINTS" id="PR00480">
    <property type="entry name" value="ASTACIN"/>
</dbReference>
<dbReference type="InterPro" id="IPR024079">
    <property type="entry name" value="MetalloPept_cat_dom_sf"/>
</dbReference>